<organism evidence="1 2">
    <name type="scientific">Stenomitos frigidus ULC18</name>
    <dbReference type="NCBI Taxonomy" id="2107698"/>
    <lineage>
        <taxon>Bacteria</taxon>
        <taxon>Bacillati</taxon>
        <taxon>Cyanobacteriota</taxon>
        <taxon>Cyanophyceae</taxon>
        <taxon>Leptolyngbyales</taxon>
        <taxon>Leptolyngbyaceae</taxon>
        <taxon>Stenomitos</taxon>
    </lineage>
</organism>
<comment type="caution">
    <text evidence="1">The sequence shown here is derived from an EMBL/GenBank/DDBJ whole genome shotgun (WGS) entry which is preliminary data.</text>
</comment>
<protein>
    <submittedName>
        <fullName evidence="1">Uncharacterized protein</fullName>
    </submittedName>
</protein>
<keyword evidence="2" id="KW-1185">Reference proteome</keyword>
<evidence type="ECO:0000313" key="2">
    <source>
        <dbReference type="Proteomes" id="UP000239576"/>
    </source>
</evidence>
<dbReference type="Proteomes" id="UP000239576">
    <property type="component" value="Unassembled WGS sequence"/>
</dbReference>
<evidence type="ECO:0000313" key="1">
    <source>
        <dbReference type="EMBL" id="PSB26696.1"/>
    </source>
</evidence>
<reference evidence="1 2" key="2">
    <citation type="submission" date="2018-03" db="EMBL/GenBank/DDBJ databases">
        <title>The ancient ancestry and fast evolution of plastids.</title>
        <authorList>
            <person name="Moore K.R."/>
            <person name="Magnabosco C."/>
            <person name="Momper L."/>
            <person name="Gold D.A."/>
            <person name="Bosak T."/>
            <person name="Fournier G.P."/>
        </authorList>
    </citation>
    <scope>NUCLEOTIDE SEQUENCE [LARGE SCALE GENOMIC DNA]</scope>
    <source>
        <strain evidence="1 2">ULC18</strain>
    </source>
</reference>
<dbReference type="AlphaFoldDB" id="A0A2T1E1R1"/>
<reference evidence="2" key="1">
    <citation type="submission" date="2018-02" db="EMBL/GenBank/DDBJ databases">
        <authorList>
            <person name="Moore K."/>
            <person name="Momper L."/>
        </authorList>
    </citation>
    <scope>NUCLEOTIDE SEQUENCE [LARGE SCALE GENOMIC DNA]</scope>
    <source>
        <strain evidence="2">ULC18</strain>
    </source>
</reference>
<name>A0A2T1E1R1_9CYAN</name>
<proteinExistence type="predicted"/>
<gene>
    <name evidence="1" type="ORF">C7B82_19035</name>
</gene>
<dbReference type="EMBL" id="PVWK01000101">
    <property type="protein sequence ID" value="PSB26696.1"/>
    <property type="molecule type" value="Genomic_DNA"/>
</dbReference>
<accession>A0A2T1E1R1</accession>
<sequence length="81" mass="8256">MLDIADGEAAGVLATVLGVADIAGDGAVAISSGFLEQLESAIATENATKIATGRSLILVFILIVSKRMDHDGSPAERTNSE</sequence>